<organism evidence="1">
    <name type="scientific">marine sediment metagenome</name>
    <dbReference type="NCBI Taxonomy" id="412755"/>
    <lineage>
        <taxon>unclassified sequences</taxon>
        <taxon>metagenomes</taxon>
        <taxon>ecological metagenomes</taxon>
    </lineage>
</organism>
<dbReference type="AlphaFoldDB" id="A0A0F9NYT0"/>
<proteinExistence type="predicted"/>
<gene>
    <name evidence="1" type="ORF">LCGC14_0909410</name>
</gene>
<dbReference type="EMBL" id="LAZR01003012">
    <property type="protein sequence ID" value="KKN23019.1"/>
    <property type="molecule type" value="Genomic_DNA"/>
</dbReference>
<comment type="caution">
    <text evidence="1">The sequence shown here is derived from an EMBL/GenBank/DDBJ whole genome shotgun (WGS) entry which is preliminary data.</text>
</comment>
<reference evidence="1" key="1">
    <citation type="journal article" date="2015" name="Nature">
        <title>Complex archaea that bridge the gap between prokaryotes and eukaryotes.</title>
        <authorList>
            <person name="Spang A."/>
            <person name="Saw J.H."/>
            <person name="Jorgensen S.L."/>
            <person name="Zaremba-Niedzwiedzka K."/>
            <person name="Martijn J."/>
            <person name="Lind A.E."/>
            <person name="van Eijk R."/>
            <person name="Schleper C."/>
            <person name="Guy L."/>
            <person name="Ettema T.J."/>
        </authorList>
    </citation>
    <scope>NUCLEOTIDE SEQUENCE</scope>
</reference>
<protein>
    <submittedName>
        <fullName evidence="1">Uncharacterized protein</fullName>
    </submittedName>
</protein>
<accession>A0A0F9NYT0</accession>
<sequence>MTTPVSTDIYMFQWGDRFNYYSSTAYRRVQRNVLPVSVEQSAARLWRGVGRVVPNSVQLNLLQADLRT</sequence>
<evidence type="ECO:0000313" key="1">
    <source>
        <dbReference type="EMBL" id="KKN23019.1"/>
    </source>
</evidence>
<name>A0A0F9NYT0_9ZZZZ</name>